<gene>
    <name evidence="1" type="ORF">SAMN06265370_1411</name>
</gene>
<proteinExistence type="predicted"/>
<organism evidence="1 2">
    <name type="scientific">Puniceibacterium sediminis</name>
    <dbReference type="NCBI Taxonomy" id="1608407"/>
    <lineage>
        <taxon>Bacteria</taxon>
        <taxon>Pseudomonadati</taxon>
        <taxon>Pseudomonadota</taxon>
        <taxon>Alphaproteobacteria</taxon>
        <taxon>Rhodobacterales</taxon>
        <taxon>Paracoccaceae</taxon>
        <taxon>Puniceibacterium</taxon>
    </lineage>
</organism>
<reference evidence="1 2" key="1">
    <citation type="submission" date="2017-06" db="EMBL/GenBank/DDBJ databases">
        <authorList>
            <person name="Kim H.J."/>
            <person name="Triplett B.A."/>
        </authorList>
    </citation>
    <scope>NUCLEOTIDE SEQUENCE [LARGE SCALE GENOMIC DNA]</scope>
    <source>
        <strain evidence="1 2">DSM 29052</strain>
    </source>
</reference>
<dbReference type="Proteomes" id="UP000198417">
    <property type="component" value="Unassembled WGS sequence"/>
</dbReference>
<name>A0A238ZV00_9RHOB</name>
<accession>A0A238ZV00</accession>
<keyword evidence="2" id="KW-1185">Reference proteome</keyword>
<dbReference type="AlphaFoldDB" id="A0A238ZV00"/>
<sequence>MALLHKSVAGRAFPFPGQTYHGLCDGYAKSGVTTVEDGDADLDFRDLAVEVPRHEALPQQFHTGHLGFDAAPTVVSA</sequence>
<protein>
    <submittedName>
        <fullName evidence="1">Uncharacterized protein</fullName>
    </submittedName>
</protein>
<dbReference type="EMBL" id="FZNN01000041">
    <property type="protein sequence ID" value="SNR86493.1"/>
    <property type="molecule type" value="Genomic_DNA"/>
</dbReference>
<evidence type="ECO:0000313" key="1">
    <source>
        <dbReference type="EMBL" id="SNR86493.1"/>
    </source>
</evidence>
<evidence type="ECO:0000313" key="2">
    <source>
        <dbReference type="Proteomes" id="UP000198417"/>
    </source>
</evidence>